<dbReference type="Proteomes" id="UP001501079">
    <property type="component" value="Unassembled WGS sequence"/>
</dbReference>
<accession>A0ABP7ZUL0</accession>
<dbReference type="InterPro" id="IPR029759">
    <property type="entry name" value="GPX_AS"/>
</dbReference>
<dbReference type="Gene3D" id="3.40.30.10">
    <property type="entry name" value="Glutaredoxin"/>
    <property type="match status" value="1"/>
</dbReference>
<dbReference type="PANTHER" id="PTHR11592">
    <property type="entry name" value="GLUTATHIONE PEROXIDASE"/>
    <property type="match status" value="1"/>
</dbReference>
<evidence type="ECO:0000256" key="1">
    <source>
        <dbReference type="ARBA" id="ARBA00006926"/>
    </source>
</evidence>
<dbReference type="EMBL" id="BAABBW010000001">
    <property type="protein sequence ID" value="GAA4170489.1"/>
    <property type="molecule type" value="Genomic_DNA"/>
</dbReference>
<name>A0ABP7ZUL0_9MICO</name>
<dbReference type="InterPro" id="IPR000889">
    <property type="entry name" value="Glutathione_peroxidase"/>
</dbReference>
<dbReference type="InterPro" id="IPR036249">
    <property type="entry name" value="Thioredoxin-like_sf"/>
</dbReference>
<evidence type="ECO:0000313" key="6">
    <source>
        <dbReference type="Proteomes" id="UP001501079"/>
    </source>
</evidence>
<reference evidence="6" key="1">
    <citation type="journal article" date="2019" name="Int. J. Syst. Evol. Microbiol.">
        <title>The Global Catalogue of Microorganisms (GCM) 10K type strain sequencing project: providing services to taxonomists for standard genome sequencing and annotation.</title>
        <authorList>
            <consortium name="The Broad Institute Genomics Platform"/>
            <consortium name="The Broad Institute Genome Sequencing Center for Infectious Disease"/>
            <person name="Wu L."/>
            <person name="Ma J."/>
        </authorList>
    </citation>
    <scope>NUCLEOTIDE SEQUENCE [LARGE SCALE GENOMIC DNA]</scope>
    <source>
        <strain evidence="6">JCM 17591</strain>
    </source>
</reference>
<keyword evidence="3 4" id="KW-0560">Oxidoreductase</keyword>
<proteinExistence type="inferred from homology"/>
<evidence type="ECO:0000313" key="5">
    <source>
        <dbReference type="EMBL" id="GAA4170489.1"/>
    </source>
</evidence>
<dbReference type="RefSeq" id="WP_344752023.1">
    <property type="nucleotide sequence ID" value="NZ_BAABBW010000001.1"/>
</dbReference>
<dbReference type="Pfam" id="PF00255">
    <property type="entry name" value="GSHPx"/>
    <property type="match status" value="1"/>
</dbReference>
<dbReference type="PRINTS" id="PR01011">
    <property type="entry name" value="GLUTPROXDASE"/>
</dbReference>
<keyword evidence="2 4" id="KW-0575">Peroxidase</keyword>
<comment type="similarity">
    <text evidence="1 4">Belongs to the glutathione peroxidase family.</text>
</comment>
<dbReference type="InterPro" id="IPR029760">
    <property type="entry name" value="GPX_CS"/>
</dbReference>
<dbReference type="SUPFAM" id="SSF52833">
    <property type="entry name" value="Thioredoxin-like"/>
    <property type="match status" value="1"/>
</dbReference>
<evidence type="ECO:0000256" key="4">
    <source>
        <dbReference type="RuleBase" id="RU000499"/>
    </source>
</evidence>
<dbReference type="PIRSF" id="PIRSF000303">
    <property type="entry name" value="Glutathion_perox"/>
    <property type="match status" value="1"/>
</dbReference>
<evidence type="ECO:0000256" key="3">
    <source>
        <dbReference type="ARBA" id="ARBA00023002"/>
    </source>
</evidence>
<dbReference type="PANTHER" id="PTHR11592:SF40">
    <property type="entry name" value="THIOREDOXIN_GLUTATHIONE PEROXIDASE BTUE"/>
    <property type="match status" value="1"/>
</dbReference>
<gene>
    <name evidence="5" type="ORF">GCM10022287_08440</name>
</gene>
<keyword evidence="6" id="KW-1185">Reference proteome</keyword>
<comment type="caution">
    <text evidence="5">The sequence shown here is derived from an EMBL/GenBank/DDBJ whole genome shotgun (WGS) entry which is preliminary data.</text>
</comment>
<dbReference type="PROSITE" id="PS00763">
    <property type="entry name" value="GLUTATHIONE_PEROXID_2"/>
    <property type="match status" value="1"/>
</dbReference>
<evidence type="ECO:0000256" key="2">
    <source>
        <dbReference type="ARBA" id="ARBA00022559"/>
    </source>
</evidence>
<sequence>MASTDLRSIPVTTIDGGTTSLADYSDKVVMVVNVASKCGLTPQYEQLEQLQKTYEARGFTVIGFPCNQFAGQEPGTAEEIVEFCSATYGVTFPLMEKIKVNGRGVHPLYKELKHTRDHMHLAGPVQWNFEKFLIYPDDTVIRFRPRTVPDDPAVVAAIEAGLAQVNEAA</sequence>
<dbReference type="GO" id="GO:0004601">
    <property type="term" value="F:peroxidase activity"/>
    <property type="evidence" value="ECO:0007669"/>
    <property type="project" value="UniProtKB-KW"/>
</dbReference>
<dbReference type="PROSITE" id="PS00460">
    <property type="entry name" value="GLUTATHIONE_PEROXID_1"/>
    <property type="match status" value="1"/>
</dbReference>
<protein>
    <recommendedName>
        <fullName evidence="4">Glutathione peroxidase</fullName>
    </recommendedName>
</protein>
<organism evidence="5 6">
    <name type="scientific">Gryllotalpicola koreensis</name>
    <dbReference type="NCBI Taxonomy" id="993086"/>
    <lineage>
        <taxon>Bacteria</taxon>
        <taxon>Bacillati</taxon>
        <taxon>Actinomycetota</taxon>
        <taxon>Actinomycetes</taxon>
        <taxon>Micrococcales</taxon>
        <taxon>Microbacteriaceae</taxon>
        <taxon>Gryllotalpicola</taxon>
    </lineage>
</organism>
<dbReference type="PROSITE" id="PS51355">
    <property type="entry name" value="GLUTATHIONE_PEROXID_3"/>
    <property type="match status" value="1"/>
</dbReference>
<dbReference type="CDD" id="cd00340">
    <property type="entry name" value="GSH_Peroxidase"/>
    <property type="match status" value="1"/>
</dbReference>